<evidence type="ECO:0000313" key="1">
    <source>
        <dbReference type="EMBL" id="KAH7376576.1"/>
    </source>
</evidence>
<comment type="caution">
    <text evidence="1">The sequence shown here is derived from an EMBL/GenBank/DDBJ whole genome shotgun (WGS) entry which is preliminary data.</text>
</comment>
<reference evidence="1" key="1">
    <citation type="journal article" date="2021" name="Nat. Commun.">
        <title>Genetic determinants of endophytism in the Arabidopsis root mycobiome.</title>
        <authorList>
            <person name="Mesny F."/>
            <person name="Miyauchi S."/>
            <person name="Thiergart T."/>
            <person name="Pickel B."/>
            <person name="Atanasova L."/>
            <person name="Karlsson M."/>
            <person name="Huettel B."/>
            <person name="Barry K.W."/>
            <person name="Haridas S."/>
            <person name="Chen C."/>
            <person name="Bauer D."/>
            <person name="Andreopoulos W."/>
            <person name="Pangilinan J."/>
            <person name="LaButti K."/>
            <person name="Riley R."/>
            <person name="Lipzen A."/>
            <person name="Clum A."/>
            <person name="Drula E."/>
            <person name="Henrissat B."/>
            <person name="Kohler A."/>
            <person name="Grigoriev I.V."/>
            <person name="Martin F.M."/>
            <person name="Hacquard S."/>
        </authorList>
    </citation>
    <scope>NUCLEOTIDE SEQUENCE</scope>
    <source>
        <strain evidence="1">MPI-CAGE-AT-0016</strain>
    </source>
</reference>
<dbReference type="OrthoDB" id="4126315at2759"/>
<dbReference type="Proteomes" id="UP000813385">
    <property type="component" value="Unassembled WGS sequence"/>
</dbReference>
<proteinExistence type="predicted"/>
<protein>
    <recommendedName>
        <fullName evidence="3">ABM domain-containing protein</fullName>
    </recommendedName>
</protein>
<name>A0A8K0X932_9PEZI</name>
<organism evidence="1 2">
    <name type="scientific">Plectosphaerella cucumerina</name>
    <dbReference type="NCBI Taxonomy" id="40658"/>
    <lineage>
        <taxon>Eukaryota</taxon>
        <taxon>Fungi</taxon>
        <taxon>Dikarya</taxon>
        <taxon>Ascomycota</taxon>
        <taxon>Pezizomycotina</taxon>
        <taxon>Sordariomycetes</taxon>
        <taxon>Hypocreomycetidae</taxon>
        <taxon>Glomerellales</taxon>
        <taxon>Plectosphaerellaceae</taxon>
        <taxon>Plectosphaerella</taxon>
    </lineage>
</organism>
<accession>A0A8K0X932</accession>
<evidence type="ECO:0000313" key="2">
    <source>
        <dbReference type="Proteomes" id="UP000813385"/>
    </source>
</evidence>
<dbReference type="InterPro" id="IPR011008">
    <property type="entry name" value="Dimeric_a/b-barrel"/>
</dbReference>
<gene>
    <name evidence="1" type="ORF">B0T11DRAFT_324460</name>
</gene>
<dbReference type="Gene3D" id="3.30.70.100">
    <property type="match status" value="1"/>
</dbReference>
<evidence type="ECO:0008006" key="3">
    <source>
        <dbReference type="Google" id="ProtNLM"/>
    </source>
</evidence>
<keyword evidence="2" id="KW-1185">Reference proteome</keyword>
<dbReference type="SUPFAM" id="SSF54909">
    <property type="entry name" value="Dimeric alpha+beta barrel"/>
    <property type="match status" value="1"/>
</dbReference>
<dbReference type="EMBL" id="JAGPXD010000001">
    <property type="protein sequence ID" value="KAH7376576.1"/>
    <property type="molecule type" value="Genomic_DNA"/>
</dbReference>
<sequence length="113" mass="13110">MATLLSLHVTIYIDPANKTAFFEAFKPVFDLVVAEPELIFFEVYQSPDEPGKLSWVENWNASREWLLETQLSKEYYAPYLAITEPMFIKPREVAIYDTVGPPYLVFKKTPEQS</sequence>
<dbReference type="AlphaFoldDB" id="A0A8K0X932"/>